<dbReference type="AlphaFoldDB" id="A0A6F9DMS5"/>
<feature type="chain" id="PRO_5026205653" evidence="2">
    <location>
        <begin position="22"/>
        <end position="508"/>
    </location>
</feature>
<feature type="domain" description="Thioredoxin" evidence="3">
    <location>
        <begin position="260"/>
        <end position="375"/>
    </location>
</feature>
<dbReference type="GO" id="GO:0006457">
    <property type="term" value="P:protein folding"/>
    <property type="evidence" value="ECO:0007669"/>
    <property type="project" value="TreeGrafter"/>
</dbReference>
<dbReference type="InterPro" id="IPR036249">
    <property type="entry name" value="Thioredoxin-like_sf"/>
</dbReference>
<evidence type="ECO:0000259" key="3">
    <source>
        <dbReference type="PROSITE" id="PS51352"/>
    </source>
</evidence>
<protein>
    <submittedName>
        <fullName evidence="4">Protein disulfide-isomerase A5</fullName>
    </submittedName>
</protein>
<dbReference type="Gene3D" id="3.40.30.10">
    <property type="entry name" value="Glutaredoxin"/>
    <property type="match status" value="4"/>
</dbReference>
<evidence type="ECO:0000256" key="2">
    <source>
        <dbReference type="SAM" id="SignalP"/>
    </source>
</evidence>
<dbReference type="InterPro" id="IPR017937">
    <property type="entry name" value="Thioredoxin_CS"/>
</dbReference>
<dbReference type="EMBL" id="LR788890">
    <property type="protein sequence ID" value="CAB3264752.1"/>
    <property type="molecule type" value="mRNA"/>
</dbReference>
<dbReference type="PROSITE" id="PS00194">
    <property type="entry name" value="THIOREDOXIN_1"/>
    <property type="match status" value="1"/>
</dbReference>
<dbReference type="PANTHER" id="PTHR45672">
    <property type="entry name" value="PROTEIN DISULFIDE-ISOMERASE C17H9.14C-RELATED"/>
    <property type="match status" value="1"/>
</dbReference>
<dbReference type="InterPro" id="IPR046374">
    <property type="entry name" value="PDI_a_PDIR"/>
</dbReference>
<dbReference type="Pfam" id="PF00085">
    <property type="entry name" value="Thioredoxin"/>
    <property type="match status" value="3"/>
</dbReference>
<dbReference type="PROSITE" id="PS51352">
    <property type="entry name" value="THIOREDOXIN_2"/>
    <property type="match status" value="3"/>
</dbReference>
<comment type="similarity">
    <text evidence="1">Belongs to the protein disulfide isomerase family.</text>
</comment>
<accession>A0A6F9DMS5</accession>
<evidence type="ECO:0000313" key="4">
    <source>
        <dbReference type="EMBL" id="CAB3264752.1"/>
    </source>
</evidence>
<name>A0A6F9DMS5_9ASCI</name>
<keyword evidence="4" id="KW-0413">Isomerase</keyword>
<evidence type="ECO:0000256" key="1">
    <source>
        <dbReference type="ARBA" id="ARBA00006347"/>
    </source>
</evidence>
<feature type="domain" description="Thioredoxin" evidence="3">
    <location>
        <begin position="122"/>
        <end position="257"/>
    </location>
</feature>
<dbReference type="SUPFAM" id="SSF52833">
    <property type="entry name" value="Thioredoxin-like"/>
    <property type="match status" value="4"/>
</dbReference>
<sequence>MLPHRSVLVIGILTLSSYCYAGKNKANTKWIQEIDGVKSFKKLLRTKTNVMVMFANDENAATKSFDVYGECATEMKGTATLAWVDCSTKEGKKLCKKQKAAPSPVQLQHYKDGEFSSIYDRRYTVKSLKAFLLDPKSDGPWEEEDDAKDVVHIESEKQLNKLIKKNQPMLVMFYAPWCGFCKRFKPVFSEVATEKKGEVIMAGIDAQGNKDSASIREKYNITGFPKTIYFDEGKQKFEYSAGHTKQELIDWLNDPSEPKPKEAEVEWAESENDVHHLTAENFDSFIAENEKVMVFFYAPWCGHCKRLKPDWDLAATQLKEDEAPEMLAALDATKYKEIGDRFKVTGYPTIIYFENGEQKYDASSAFTRSKDGIIAYIKDAKPPPPPEKPWTEVESDVVHYDDATFKAGVKKKKHALIMFYAPWCGHCKKAKPEYQNAAAKFAEDKKVVFGAVDCTTSKDTCEVYDVKGYPTFYYLSYGKNPAKYQSGREEPDFVDFMSEKTGVAKTEL</sequence>
<dbReference type="PANTHER" id="PTHR45672:SF2">
    <property type="entry name" value="PROTEIN DISULFIDE-ISOMERASE A5"/>
    <property type="match status" value="1"/>
</dbReference>
<dbReference type="InterPro" id="IPR051063">
    <property type="entry name" value="PDI"/>
</dbReference>
<proteinExistence type="evidence at transcript level"/>
<dbReference type="GO" id="GO:0005783">
    <property type="term" value="C:endoplasmic reticulum"/>
    <property type="evidence" value="ECO:0007669"/>
    <property type="project" value="TreeGrafter"/>
</dbReference>
<feature type="signal peptide" evidence="2">
    <location>
        <begin position="1"/>
        <end position="21"/>
    </location>
</feature>
<dbReference type="CDD" id="cd02997">
    <property type="entry name" value="PDI_a_PDIR"/>
    <property type="match status" value="1"/>
</dbReference>
<dbReference type="InterPro" id="IPR013766">
    <property type="entry name" value="Thioredoxin_domain"/>
</dbReference>
<feature type="domain" description="Thioredoxin" evidence="3">
    <location>
        <begin position="377"/>
        <end position="502"/>
    </location>
</feature>
<dbReference type="GO" id="GO:0003756">
    <property type="term" value="F:protein disulfide isomerase activity"/>
    <property type="evidence" value="ECO:0007669"/>
    <property type="project" value="InterPro"/>
</dbReference>
<gene>
    <name evidence="4" type="primary">Pdia5-002</name>
</gene>
<organism evidence="4">
    <name type="scientific">Phallusia mammillata</name>
    <dbReference type="NCBI Taxonomy" id="59560"/>
    <lineage>
        <taxon>Eukaryota</taxon>
        <taxon>Metazoa</taxon>
        <taxon>Chordata</taxon>
        <taxon>Tunicata</taxon>
        <taxon>Ascidiacea</taxon>
        <taxon>Phlebobranchia</taxon>
        <taxon>Ascidiidae</taxon>
        <taxon>Phallusia</taxon>
    </lineage>
</organism>
<reference evidence="4" key="1">
    <citation type="submission" date="2020-04" db="EMBL/GenBank/DDBJ databases">
        <authorList>
            <person name="Neveu A P."/>
        </authorList>
    </citation>
    <scope>NUCLEOTIDE SEQUENCE</scope>
    <source>
        <tissue evidence="4">Whole embryo</tissue>
    </source>
</reference>
<dbReference type="PRINTS" id="PR00421">
    <property type="entry name" value="THIOREDOXIN"/>
</dbReference>
<keyword evidence="2" id="KW-0732">Signal</keyword>